<organism evidence="1 2">
    <name type="scientific">Triparma laevis f. inornata</name>
    <dbReference type="NCBI Taxonomy" id="1714386"/>
    <lineage>
        <taxon>Eukaryota</taxon>
        <taxon>Sar</taxon>
        <taxon>Stramenopiles</taxon>
        <taxon>Ochrophyta</taxon>
        <taxon>Bolidophyceae</taxon>
        <taxon>Parmales</taxon>
        <taxon>Triparmaceae</taxon>
        <taxon>Triparma</taxon>
    </lineage>
</organism>
<dbReference type="PANTHER" id="PTHR22878:SF69">
    <property type="entry name" value="DYNEIN HEAVY CHAIN"/>
    <property type="match status" value="1"/>
</dbReference>
<dbReference type="PANTHER" id="PTHR22878">
    <property type="entry name" value="DYNEIN HEAVY CHAIN 6, AXONEMAL-LIKE-RELATED"/>
    <property type="match status" value="1"/>
</dbReference>
<feature type="non-terminal residue" evidence="1">
    <location>
        <position position="126"/>
    </location>
</feature>
<protein>
    <submittedName>
        <fullName evidence="1">Uncharacterized protein</fullName>
    </submittedName>
</protein>
<dbReference type="EMBL" id="BLQM01000747">
    <property type="protein sequence ID" value="GMH97161.1"/>
    <property type="molecule type" value="Genomic_DNA"/>
</dbReference>
<dbReference type="Pfam" id="PF12775">
    <property type="entry name" value="AAA_7"/>
    <property type="match status" value="1"/>
</dbReference>
<dbReference type="GO" id="GO:0007018">
    <property type="term" value="P:microtubule-based movement"/>
    <property type="evidence" value="ECO:0007669"/>
    <property type="project" value="InterPro"/>
</dbReference>
<dbReference type="SUPFAM" id="SSF52540">
    <property type="entry name" value="P-loop containing nucleoside triphosphate hydrolases"/>
    <property type="match status" value="1"/>
</dbReference>
<proteinExistence type="predicted"/>
<dbReference type="GO" id="GO:0030286">
    <property type="term" value="C:dynein complex"/>
    <property type="evidence" value="ECO:0007669"/>
    <property type="project" value="InterPro"/>
</dbReference>
<accession>A0A9W7BVH9</accession>
<dbReference type="Gene3D" id="3.40.50.300">
    <property type="entry name" value="P-loop containing nucleotide triphosphate hydrolases"/>
    <property type="match status" value="1"/>
</dbReference>
<comment type="caution">
    <text evidence="1">The sequence shown here is derived from an EMBL/GenBank/DDBJ whole genome shotgun (WGS) entry which is preliminary data.</text>
</comment>
<dbReference type="GO" id="GO:0045505">
    <property type="term" value="F:dynein intermediate chain binding"/>
    <property type="evidence" value="ECO:0007669"/>
    <property type="project" value="InterPro"/>
</dbReference>
<dbReference type="Proteomes" id="UP001162640">
    <property type="component" value="Unassembled WGS sequence"/>
</dbReference>
<evidence type="ECO:0000313" key="1">
    <source>
        <dbReference type="EMBL" id="GMH97161.1"/>
    </source>
</evidence>
<sequence length="126" mass="14059">MVYFIDDLNLPEVDLYNTQSAIALVRQHLDYQHWYDPVKFSAKTVNNCQYIAAMNPTAGCFFINPRLQRHFTSFAVGMPSATSLLTIYDTFLSGHLTNNNFNGALITSAPTLIKGALAVHKEVSDT</sequence>
<dbReference type="InterPro" id="IPR027417">
    <property type="entry name" value="P-loop_NTPase"/>
</dbReference>
<gene>
    <name evidence="1" type="ORF">TL16_g13338</name>
</gene>
<name>A0A9W7BVH9_9STRA</name>
<evidence type="ECO:0000313" key="2">
    <source>
        <dbReference type="Proteomes" id="UP001162640"/>
    </source>
</evidence>
<dbReference type="AlphaFoldDB" id="A0A9W7BVH9"/>
<dbReference type="Gene3D" id="1.20.920.30">
    <property type="match status" value="1"/>
</dbReference>
<dbReference type="InterPro" id="IPR026983">
    <property type="entry name" value="DHC"/>
</dbReference>
<reference evidence="2" key="1">
    <citation type="journal article" date="2023" name="Commun. Biol.">
        <title>Genome analysis of Parmales, the sister group of diatoms, reveals the evolutionary specialization of diatoms from phago-mixotrophs to photoautotrophs.</title>
        <authorList>
            <person name="Ban H."/>
            <person name="Sato S."/>
            <person name="Yoshikawa S."/>
            <person name="Yamada K."/>
            <person name="Nakamura Y."/>
            <person name="Ichinomiya M."/>
            <person name="Sato N."/>
            <person name="Blanc-Mathieu R."/>
            <person name="Endo H."/>
            <person name="Kuwata A."/>
            <person name="Ogata H."/>
        </authorList>
    </citation>
    <scope>NUCLEOTIDE SEQUENCE [LARGE SCALE GENOMIC DNA]</scope>
</reference>
<dbReference type="GO" id="GO:0051959">
    <property type="term" value="F:dynein light intermediate chain binding"/>
    <property type="evidence" value="ECO:0007669"/>
    <property type="project" value="InterPro"/>
</dbReference>